<dbReference type="EMBL" id="CZAO01000012">
    <property type="protein sequence ID" value="CUP92966.1"/>
    <property type="molecule type" value="Genomic_DNA"/>
</dbReference>
<feature type="region of interest" description="Disordered" evidence="1">
    <location>
        <begin position="215"/>
        <end position="239"/>
    </location>
</feature>
<dbReference type="Proteomes" id="UP000095766">
    <property type="component" value="Unassembled WGS sequence"/>
</dbReference>
<proteinExistence type="predicted"/>
<sequence>MIQVFIILLSIYIVWFILFLCYERWKRKKTGKTVASILPRKDGLAADVIGKSTFILPASKPLGATLEPVSATTENSENQTKKDSTFVPDSENHPLQVPDEELDKLFDDAPPEGETNDPMDVEVSMDYEEDEEEDTPEQAPSNAVASGISFEDMCAAVKVLNQPKGKVSEQEERQAGRTLSELQQTDVMQQIVSGEPQQNNRVSELISLHLDAFRKQQEEPGEETEIGNVPDEFGVNDIV</sequence>
<name>A0A174S8X5_BACUN</name>
<reference evidence="3 4" key="1">
    <citation type="submission" date="2015-09" db="EMBL/GenBank/DDBJ databases">
        <authorList>
            <consortium name="Pathogen Informatics"/>
        </authorList>
    </citation>
    <scope>NUCLEOTIDE SEQUENCE [LARGE SCALE GENOMIC DNA]</scope>
    <source>
        <strain evidence="3 4">2789STDY5834898</strain>
    </source>
</reference>
<dbReference type="RefSeq" id="WP_057253713.1">
    <property type="nucleotide sequence ID" value="NZ_CZAO01000012.1"/>
</dbReference>
<keyword evidence="2" id="KW-0812">Transmembrane</keyword>
<accession>A0A174S8X5</accession>
<evidence type="ECO:0000313" key="3">
    <source>
        <dbReference type="EMBL" id="CUP92966.1"/>
    </source>
</evidence>
<protein>
    <submittedName>
        <fullName evidence="3">Conjugate transposon protein</fullName>
    </submittedName>
</protein>
<organism evidence="3 4">
    <name type="scientific">Bacteroides uniformis</name>
    <dbReference type="NCBI Taxonomy" id="820"/>
    <lineage>
        <taxon>Bacteria</taxon>
        <taxon>Pseudomonadati</taxon>
        <taxon>Bacteroidota</taxon>
        <taxon>Bacteroidia</taxon>
        <taxon>Bacteroidales</taxon>
        <taxon>Bacteroidaceae</taxon>
        <taxon>Bacteroides</taxon>
    </lineage>
</organism>
<keyword evidence="2" id="KW-0472">Membrane</keyword>
<evidence type="ECO:0000256" key="1">
    <source>
        <dbReference type="SAM" id="MobiDB-lite"/>
    </source>
</evidence>
<feature type="region of interest" description="Disordered" evidence="1">
    <location>
        <begin position="68"/>
        <end position="97"/>
    </location>
</feature>
<feature type="transmembrane region" description="Helical" evidence="2">
    <location>
        <begin position="6"/>
        <end position="22"/>
    </location>
</feature>
<evidence type="ECO:0000256" key="2">
    <source>
        <dbReference type="SAM" id="Phobius"/>
    </source>
</evidence>
<evidence type="ECO:0000313" key="4">
    <source>
        <dbReference type="Proteomes" id="UP000095766"/>
    </source>
</evidence>
<keyword evidence="2" id="KW-1133">Transmembrane helix</keyword>
<dbReference type="AlphaFoldDB" id="A0A174S8X5"/>
<gene>
    <name evidence="3" type="ORF">ERS852510_02703</name>
</gene>